<sequence length="331" mass="37539">MSDLKQRPFYYDERVLSVAGGLLCALLFHAPYLLVHKTYQNGTAGFLVIFQLIFVFLGLFTTLPLLLSGLSNGLKSLLIGSGVALGIIFLFNPSLLGLNFLLYYIGPVFILVQRGLLSRNVNKDQLEWYPSGLLLANLIAYGIGLIILQSYLTDWTHETAQLQLQFTEQAKKLPSDQQLYYNQMSSMMLSFFPGIMAVSITGLQILLALFAQKILEHKNLNLRPMPRFIDISLPWWLWIALAFCGIGVVAFYESTIGLIAKNVILLLIFAFFLEGLSIIHAFSRKIKNGNFKLRIFYLFVIVFGWLIIIVALLAIFEPWLQLRQRFSKLKG</sequence>
<gene>
    <name evidence="2" type="ORF">GQ61_07285</name>
</gene>
<evidence type="ECO:0000256" key="1">
    <source>
        <dbReference type="SAM" id="Phobius"/>
    </source>
</evidence>
<keyword evidence="1" id="KW-1133">Transmembrane helix</keyword>
<feature type="transmembrane region" description="Helical" evidence="1">
    <location>
        <begin position="46"/>
        <end position="67"/>
    </location>
</feature>
<dbReference type="EMBL" id="CP008743">
    <property type="protein sequence ID" value="ARN85120.1"/>
    <property type="molecule type" value="Genomic_DNA"/>
</dbReference>
<feature type="transmembrane region" description="Helical" evidence="1">
    <location>
        <begin position="133"/>
        <end position="152"/>
    </location>
</feature>
<feature type="transmembrane region" description="Helical" evidence="1">
    <location>
        <begin position="15"/>
        <end position="34"/>
    </location>
</feature>
<evidence type="ECO:0000313" key="3">
    <source>
        <dbReference type="Proteomes" id="UP000237351"/>
    </source>
</evidence>
<feature type="transmembrane region" description="Helical" evidence="1">
    <location>
        <begin position="232"/>
        <end position="252"/>
    </location>
</feature>
<keyword evidence="1" id="KW-0812">Transmembrane</keyword>
<dbReference type="OrthoDB" id="7335270at2"/>
<reference evidence="2 3" key="1">
    <citation type="submission" date="2014-06" db="EMBL/GenBank/DDBJ databases">
        <title>The genome of the endonuclear symbiont Nucleicultrix amoebiphila.</title>
        <authorList>
            <person name="Schulz F."/>
            <person name="Horn M."/>
        </authorList>
    </citation>
    <scope>NUCLEOTIDE SEQUENCE [LARGE SCALE GENOMIC DNA]</scope>
    <source>
        <strain evidence="2 3">FS5</strain>
    </source>
</reference>
<dbReference type="KEGG" id="naf:GQ61_07285"/>
<feature type="transmembrane region" description="Helical" evidence="1">
    <location>
        <begin position="191"/>
        <end position="211"/>
    </location>
</feature>
<evidence type="ECO:0008006" key="4">
    <source>
        <dbReference type="Google" id="ProtNLM"/>
    </source>
</evidence>
<feature type="transmembrane region" description="Helical" evidence="1">
    <location>
        <begin position="264"/>
        <end position="283"/>
    </location>
</feature>
<feature type="transmembrane region" description="Helical" evidence="1">
    <location>
        <begin position="87"/>
        <end position="112"/>
    </location>
</feature>
<protein>
    <recommendedName>
        <fullName evidence="4">DUF2232 domain-containing protein</fullName>
    </recommendedName>
</protein>
<proteinExistence type="predicted"/>
<dbReference type="InterPro" id="IPR018710">
    <property type="entry name" value="DUF2232"/>
</dbReference>
<organism evidence="2 3">
    <name type="scientific">Candidatus Nucleicultrix amoebiphila FS5</name>
    <dbReference type="NCBI Taxonomy" id="1414854"/>
    <lineage>
        <taxon>Bacteria</taxon>
        <taxon>Pseudomonadati</taxon>
        <taxon>Pseudomonadota</taxon>
        <taxon>Alphaproteobacteria</taxon>
        <taxon>Holosporales</taxon>
        <taxon>Candidatus Nucleicultricaceae</taxon>
        <taxon>Candidatus Nucleicultrix</taxon>
    </lineage>
</organism>
<dbReference type="Proteomes" id="UP000237351">
    <property type="component" value="Chromosome"/>
</dbReference>
<dbReference type="AlphaFoldDB" id="A0A1W6N5G9"/>
<keyword evidence="1" id="KW-0472">Membrane</keyword>
<dbReference type="Pfam" id="PF09991">
    <property type="entry name" value="DUF2232"/>
    <property type="match status" value="1"/>
</dbReference>
<dbReference type="STRING" id="1414854.GQ61_07285"/>
<dbReference type="RefSeq" id="WP_085784653.1">
    <property type="nucleotide sequence ID" value="NZ_CP008743.1"/>
</dbReference>
<keyword evidence="3" id="KW-1185">Reference proteome</keyword>
<name>A0A1W6N5G9_9PROT</name>
<feature type="transmembrane region" description="Helical" evidence="1">
    <location>
        <begin position="295"/>
        <end position="316"/>
    </location>
</feature>
<accession>A0A1W6N5G9</accession>
<evidence type="ECO:0000313" key="2">
    <source>
        <dbReference type="EMBL" id="ARN85120.1"/>
    </source>
</evidence>